<reference evidence="1 2" key="1">
    <citation type="journal article" date="2024" name="bioRxiv">
        <title>A reference genome for Trichogramma kaykai: A tiny desert-dwelling parasitoid wasp with competing sex-ratio distorters.</title>
        <authorList>
            <person name="Culotta J."/>
            <person name="Lindsey A.R."/>
        </authorList>
    </citation>
    <scope>NUCLEOTIDE SEQUENCE [LARGE SCALE GENOMIC DNA]</scope>
    <source>
        <strain evidence="1 2">KSX58</strain>
    </source>
</reference>
<name>A0ABD2WSQ9_9HYME</name>
<organism evidence="1 2">
    <name type="scientific">Trichogramma kaykai</name>
    <dbReference type="NCBI Taxonomy" id="54128"/>
    <lineage>
        <taxon>Eukaryota</taxon>
        <taxon>Metazoa</taxon>
        <taxon>Ecdysozoa</taxon>
        <taxon>Arthropoda</taxon>
        <taxon>Hexapoda</taxon>
        <taxon>Insecta</taxon>
        <taxon>Pterygota</taxon>
        <taxon>Neoptera</taxon>
        <taxon>Endopterygota</taxon>
        <taxon>Hymenoptera</taxon>
        <taxon>Apocrita</taxon>
        <taxon>Proctotrupomorpha</taxon>
        <taxon>Chalcidoidea</taxon>
        <taxon>Trichogrammatidae</taxon>
        <taxon>Trichogramma</taxon>
    </lineage>
</organism>
<sequence length="99" mass="11844">MSLYDVIQWSPEEAPKRLKYKDYFELSTYHWIIPKKNWEACELHLCEMMSRGFLRSWATFFFMELTKCKLPFECCKMIVEQLINKDLCNICLAASNQSS</sequence>
<proteinExistence type="predicted"/>
<dbReference type="AlphaFoldDB" id="A0ABD2WSQ9"/>
<comment type="caution">
    <text evidence="1">The sequence shown here is derived from an EMBL/GenBank/DDBJ whole genome shotgun (WGS) entry which is preliminary data.</text>
</comment>
<dbReference type="Proteomes" id="UP001627154">
    <property type="component" value="Unassembled WGS sequence"/>
</dbReference>
<dbReference type="EMBL" id="JBJJXI010000074">
    <property type="protein sequence ID" value="KAL3396084.1"/>
    <property type="molecule type" value="Genomic_DNA"/>
</dbReference>
<gene>
    <name evidence="1" type="ORF">TKK_009956</name>
</gene>
<evidence type="ECO:0000313" key="1">
    <source>
        <dbReference type="EMBL" id="KAL3396084.1"/>
    </source>
</evidence>
<accession>A0ABD2WSQ9</accession>
<protein>
    <submittedName>
        <fullName evidence="1">Uncharacterized protein</fullName>
    </submittedName>
</protein>
<evidence type="ECO:0000313" key="2">
    <source>
        <dbReference type="Proteomes" id="UP001627154"/>
    </source>
</evidence>
<keyword evidence="2" id="KW-1185">Reference proteome</keyword>